<evidence type="ECO:0000259" key="1">
    <source>
        <dbReference type="Pfam" id="PF25056"/>
    </source>
</evidence>
<gene>
    <name evidence="2" type="ORF">DSL99_4030</name>
</gene>
<dbReference type="RefSeq" id="WP_073100413.1">
    <property type="nucleotide sequence ID" value="NZ_QOVL01000031.1"/>
</dbReference>
<dbReference type="EMBL" id="QOVL01000031">
    <property type="protein sequence ID" value="RXG21706.1"/>
    <property type="molecule type" value="Genomic_DNA"/>
</dbReference>
<organism evidence="2 3">
    <name type="scientific">Leeuwenhoekiella marinoflava</name>
    <dbReference type="NCBI Taxonomy" id="988"/>
    <lineage>
        <taxon>Bacteria</taxon>
        <taxon>Pseudomonadati</taxon>
        <taxon>Bacteroidota</taxon>
        <taxon>Flavobacteriia</taxon>
        <taxon>Flavobacteriales</taxon>
        <taxon>Flavobacteriaceae</taxon>
        <taxon>Leeuwenhoekiella</taxon>
    </lineage>
</organism>
<sequence>MAIDDKYAKMWLADGILYFVYNPIRCIDLPIAEEVVFQRLKLQNGIEYPVLCDLRAVQGATKDARDYLAISGSLLTKAQAFLVKDNYSLSVLNMYLRTTVVKPPTQIFDDENRALAFLSEFRRVI</sequence>
<dbReference type="Pfam" id="PF25056">
    <property type="entry name" value="DUF7793"/>
    <property type="match status" value="1"/>
</dbReference>
<dbReference type="Proteomes" id="UP000290608">
    <property type="component" value="Unassembled WGS sequence"/>
</dbReference>
<feature type="domain" description="DUF7793" evidence="1">
    <location>
        <begin position="10"/>
        <end position="121"/>
    </location>
</feature>
<evidence type="ECO:0000313" key="3">
    <source>
        <dbReference type="Proteomes" id="UP000290608"/>
    </source>
</evidence>
<evidence type="ECO:0000313" key="2">
    <source>
        <dbReference type="EMBL" id="RXG21706.1"/>
    </source>
</evidence>
<name>A0A4Q0P6I2_9FLAO</name>
<dbReference type="Gene3D" id="3.40.1680.10">
    <property type="entry name" value="yp_829618.1 domain like"/>
    <property type="match status" value="1"/>
</dbReference>
<accession>A0A4Q0P6I2</accession>
<dbReference type="STRING" id="1122159.SAMN02745246_03355"/>
<reference evidence="2 3" key="1">
    <citation type="submission" date="2018-07" db="EMBL/GenBank/DDBJ databases">
        <title>Leeuwenhoekiella genomics.</title>
        <authorList>
            <person name="Tahon G."/>
            <person name="Willems A."/>
        </authorList>
    </citation>
    <scope>NUCLEOTIDE SEQUENCE [LARGE SCALE GENOMIC DNA]</scope>
    <source>
        <strain evidence="2 3">LMG 1345</strain>
    </source>
</reference>
<dbReference type="InterPro" id="IPR056695">
    <property type="entry name" value="DUF7793"/>
</dbReference>
<protein>
    <recommendedName>
        <fullName evidence="1">DUF7793 domain-containing protein</fullName>
    </recommendedName>
</protein>
<proteinExistence type="predicted"/>
<comment type="caution">
    <text evidence="2">The sequence shown here is derived from an EMBL/GenBank/DDBJ whole genome shotgun (WGS) entry which is preliminary data.</text>
</comment>
<dbReference type="AlphaFoldDB" id="A0A4Q0P6I2"/>